<organism evidence="1 2">
    <name type="scientific">Symbiodinium microadriaticum</name>
    <name type="common">Dinoflagellate</name>
    <name type="synonym">Zooxanthella microadriatica</name>
    <dbReference type="NCBI Taxonomy" id="2951"/>
    <lineage>
        <taxon>Eukaryota</taxon>
        <taxon>Sar</taxon>
        <taxon>Alveolata</taxon>
        <taxon>Dinophyceae</taxon>
        <taxon>Suessiales</taxon>
        <taxon>Symbiodiniaceae</taxon>
        <taxon>Symbiodinium</taxon>
    </lineage>
</organism>
<dbReference type="AlphaFoldDB" id="A0A1Q9BXY7"/>
<proteinExistence type="predicted"/>
<protein>
    <submittedName>
        <fullName evidence="1">Uncharacterized protein</fullName>
    </submittedName>
</protein>
<sequence length="78" mass="8466">MALRRKSLAKCTCARPRSFDAKRSHRAPRGCFFLPPCARRPPPGHAAGVRVTTMALPGLNLTGLLPDERALVAGTDRE</sequence>
<gene>
    <name evidence="1" type="ORF">AK812_SmicGene44642</name>
</gene>
<accession>A0A1Q9BXY7</accession>
<dbReference type="Proteomes" id="UP000186817">
    <property type="component" value="Unassembled WGS sequence"/>
</dbReference>
<name>A0A1Q9BXY7_SYMMI</name>
<evidence type="ECO:0000313" key="2">
    <source>
        <dbReference type="Proteomes" id="UP000186817"/>
    </source>
</evidence>
<evidence type="ECO:0000313" key="1">
    <source>
        <dbReference type="EMBL" id="OLP75543.1"/>
    </source>
</evidence>
<dbReference type="EMBL" id="LSRX01002418">
    <property type="protein sequence ID" value="OLP75543.1"/>
    <property type="molecule type" value="Genomic_DNA"/>
</dbReference>
<reference evidence="1 2" key="1">
    <citation type="submission" date="2016-02" db="EMBL/GenBank/DDBJ databases">
        <title>Genome analysis of coral dinoflagellate symbionts highlights evolutionary adaptations to a symbiotic lifestyle.</title>
        <authorList>
            <person name="Aranda M."/>
            <person name="Li Y."/>
            <person name="Liew Y.J."/>
            <person name="Baumgarten S."/>
            <person name="Simakov O."/>
            <person name="Wilson M."/>
            <person name="Piel J."/>
            <person name="Ashoor H."/>
            <person name="Bougouffa S."/>
            <person name="Bajic V.B."/>
            <person name="Ryu T."/>
            <person name="Ravasi T."/>
            <person name="Bayer T."/>
            <person name="Micklem G."/>
            <person name="Kim H."/>
            <person name="Bhak J."/>
            <person name="Lajeunesse T.C."/>
            <person name="Voolstra C.R."/>
        </authorList>
    </citation>
    <scope>NUCLEOTIDE SEQUENCE [LARGE SCALE GENOMIC DNA]</scope>
    <source>
        <strain evidence="1 2">CCMP2467</strain>
    </source>
</reference>
<keyword evidence="2" id="KW-1185">Reference proteome</keyword>
<comment type="caution">
    <text evidence="1">The sequence shown here is derived from an EMBL/GenBank/DDBJ whole genome shotgun (WGS) entry which is preliminary data.</text>
</comment>
<feature type="non-terminal residue" evidence="1">
    <location>
        <position position="78"/>
    </location>
</feature>